<evidence type="ECO:0000313" key="4">
    <source>
        <dbReference type="EMBL" id="SMB95766.1"/>
    </source>
</evidence>
<accession>A0A1W1VR05</accession>
<dbReference type="InterPro" id="IPR050882">
    <property type="entry name" value="Prepilin_peptidase/N-MTase"/>
</dbReference>
<dbReference type="EMBL" id="LT838272">
    <property type="protein sequence ID" value="SMB95766.1"/>
    <property type="molecule type" value="Genomic_DNA"/>
</dbReference>
<dbReference type="GO" id="GO:0005886">
    <property type="term" value="C:plasma membrane"/>
    <property type="evidence" value="ECO:0007669"/>
    <property type="project" value="TreeGrafter"/>
</dbReference>
<feature type="transmembrane region" description="Helical" evidence="2">
    <location>
        <begin position="86"/>
        <end position="114"/>
    </location>
</feature>
<comment type="similarity">
    <text evidence="1">Belongs to the peptidase A24 family.</text>
</comment>
<dbReference type="Pfam" id="PF01478">
    <property type="entry name" value="Peptidase_A24"/>
    <property type="match status" value="1"/>
</dbReference>
<gene>
    <name evidence="4" type="ORF">SAMN00808754_1315</name>
</gene>
<dbReference type="STRING" id="698762.SAMN00808754_1315"/>
<evidence type="ECO:0000259" key="3">
    <source>
        <dbReference type="Pfam" id="PF01478"/>
    </source>
</evidence>
<dbReference type="AlphaFoldDB" id="A0A1W1VR05"/>
<dbReference type="GO" id="GO:0032259">
    <property type="term" value="P:methylation"/>
    <property type="evidence" value="ECO:0007669"/>
    <property type="project" value="UniProtKB-KW"/>
</dbReference>
<dbReference type="GO" id="GO:0008168">
    <property type="term" value="F:methyltransferase activity"/>
    <property type="evidence" value="ECO:0007669"/>
    <property type="project" value="UniProtKB-KW"/>
</dbReference>
<dbReference type="PANTHER" id="PTHR30487">
    <property type="entry name" value="TYPE 4 PREPILIN-LIKE PROTEINS LEADER PEPTIDE-PROCESSING ENZYME"/>
    <property type="match status" value="1"/>
</dbReference>
<evidence type="ECO:0000256" key="1">
    <source>
        <dbReference type="ARBA" id="ARBA00005801"/>
    </source>
</evidence>
<keyword evidence="2" id="KW-0472">Membrane</keyword>
<feature type="transmembrane region" description="Helical" evidence="2">
    <location>
        <begin position="162"/>
        <end position="182"/>
    </location>
</feature>
<keyword evidence="2" id="KW-1133">Transmembrane helix</keyword>
<feature type="transmembrane region" description="Helical" evidence="2">
    <location>
        <begin position="33"/>
        <end position="51"/>
    </location>
</feature>
<dbReference type="RefSeq" id="WP_084664951.1">
    <property type="nucleotide sequence ID" value="NZ_LT838272.1"/>
</dbReference>
<dbReference type="OrthoDB" id="1726314at2"/>
<evidence type="ECO:0000313" key="5">
    <source>
        <dbReference type="Proteomes" id="UP000192569"/>
    </source>
</evidence>
<keyword evidence="2" id="KW-0812">Transmembrane</keyword>
<dbReference type="Proteomes" id="UP000192569">
    <property type="component" value="Chromosome I"/>
</dbReference>
<dbReference type="GO" id="GO:0006465">
    <property type="term" value="P:signal peptide processing"/>
    <property type="evidence" value="ECO:0007669"/>
    <property type="project" value="TreeGrafter"/>
</dbReference>
<protein>
    <submittedName>
        <fullName evidence="4">Leader peptidase (Prepilin peptidase) / N-methyltransferase</fullName>
    </submittedName>
</protein>
<dbReference type="Gene3D" id="1.20.120.1220">
    <property type="match status" value="1"/>
</dbReference>
<dbReference type="PANTHER" id="PTHR30487:SF0">
    <property type="entry name" value="PREPILIN LEADER PEPTIDASE_N-METHYLTRANSFERASE-RELATED"/>
    <property type="match status" value="1"/>
</dbReference>
<sequence>MDPPAIFYLLGFIVPVNIAGFCDWCWNLVPNAITLPLMLAGMVHQTIYGGLEGLREAFPGGFAFFIFGCFLYRLGGIGGGDDKLMIAIGCWLGAGKAAVIVLAAAIIGIVWGLYKYARMGILRERLQAFLGALYLRLVYGTKPGWSWPRLPEDVNAPVPREAVPFGTCLAVAATLLIIVWGGR</sequence>
<keyword evidence="4" id="KW-0489">Methyltransferase</keyword>
<keyword evidence="5" id="KW-1185">Reference proteome</keyword>
<proteinExistence type="inferred from homology"/>
<feature type="transmembrane region" description="Helical" evidence="2">
    <location>
        <begin position="57"/>
        <end position="74"/>
    </location>
</feature>
<evidence type="ECO:0000256" key="2">
    <source>
        <dbReference type="SAM" id="Phobius"/>
    </source>
</evidence>
<dbReference type="GO" id="GO:0004190">
    <property type="term" value="F:aspartic-type endopeptidase activity"/>
    <property type="evidence" value="ECO:0007669"/>
    <property type="project" value="InterPro"/>
</dbReference>
<reference evidence="4 5" key="1">
    <citation type="submission" date="2017-04" db="EMBL/GenBank/DDBJ databases">
        <authorList>
            <person name="Afonso C.L."/>
            <person name="Miller P.J."/>
            <person name="Scott M.A."/>
            <person name="Spackman E."/>
            <person name="Goraichik I."/>
            <person name="Dimitrov K.M."/>
            <person name="Suarez D.L."/>
            <person name="Swayne D.E."/>
        </authorList>
    </citation>
    <scope>NUCLEOTIDE SEQUENCE [LARGE SCALE GENOMIC DNA]</scope>
    <source>
        <strain evidence="4 5">ToBE</strain>
    </source>
</reference>
<organism evidence="4 5">
    <name type="scientific">Thermanaeromonas toyohensis ToBE</name>
    <dbReference type="NCBI Taxonomy" id="698762"/>
    <lineage>
        <taxon>Bacteria</taxon>
        <taxon>Bacillati</taxon>
        <taxon>Bacillota</taxon>
        <taxon>Clostridia</taxon>
        <taxon>Neomoorellales</taxon>
        <taxon>Neomoorellaceae</taxon>
        <taxon>Thermanaeromonas</taxon>
    </lineage>
</organism>
<feature type="transmembrane region" description="Helical" evidence="2">
    <location>
        <begin position="6"/>
        <end position="26"/>
    </location>
</feature>
<dbReference type="InterPro" id="IPR000045">
    <property type="entry name" value="Prepilin_IV_endopep_pep"/>
</dbReference>
<keyword evidence="4" id="KW-0808">Transferase</keyword>
<feature type="domain" description="Prepilin type IV endopeptidase peptidase" evidence="3">
    <location>
        <begin position="17"/>
        <end position="113"/>
    </location>
</feature>
<name>A0A1W1VR05_9FIRM</name>